<evidence type="ECO:0000256" key="6">
    <source>
        <dbReference type="ARBA" id="ARBA00022683"/>
    </source>
</evidence>
<dbReference type="InterPro" id="IPR001127">
    <property type="entry name" value="PTS_EIIA_1_perm"/>
</dbReference>
<dbReference type="PROSITE" id="PS01035">
    <property type="entry name" value="PTS_EIIB_TYPE_1_CYS"/>
    <property type="match status" value="1"/>
</dbReference>
<keyword evidence="5" id="KW-0808">Transferase</keyword>
<name>A0A1H6U5M7_9FIRM</name>
<dbReference type="Pfam" id="PF00367">
    <property type="entry name" value="PTS_EIIB"/>
    <property type="match status" value="1"/>
</dbReference>
<evidence type="ECO:0000256" key="5">
    <source>
        <dbReference type="ARBA" id="ARBA00022679"/>
    </source>
</evidence>
<dbReference type="EMBL" id="FNZK01000001">
    <property type="protein sequence ID" value="SEI85834.1"/>
    <property type="molecule type" value="Genomic_DNA"/>
</dbReference>
<evidence type="ECO:0000256" key="4">
    <source>
        <dbReference type="ARBA" id="ARBA00022597"/>
    </source>
</evidence>
<dbReference type="Proteomes" id="UP000199662">
    <property type="component" value="Unassembled WGS sequence"/>
</dbReference>
<dbReference type="PROSITE" id="PS51098">
    <property type="entry name" value="PTS_EIIB_TYPE_1"/>
    <property type="match status" value="1"/>
</dbReference>
<feature type="domain" description="PTS EIIB type-1" evidence="14">
    <location>
        <begin position="26"/>
        <end position="108"/>
    </location>
</feature>
<dbReference type="Gene3D" id="3.30.1360.60">
    <property type="entry name" value="Glucose permease domain IIB"/>
    <property type="match status" value="1"/>
</dbReference>
<dbReference type="InterPro" id="IPR018113">
    <property type="entry name" value="PTrfase_EIIB_Cys"/>
</dbReference>
<evidence type="ECO:0008006" key="18">
    <source>
        <dbReference type="Google" id="ProtNLM"/>
    </source>
</evidence>
<keyword evidence="3" id="KW-1003">Cell membrane</keyword>
<dbReference type="PANTHER" id="PTHR30175:SF1">
    <property type="entry name" value="PTS SYSTEM ARBUTIN-, CELLOBIOSE-, AND SALICIN-SPECIFIC EIIBC COMPONENT-RELATED"/>
    <property type="match status" value="1"/>
</dbReference>
<keyword evidence="17" id="KW-1185">Reference proteome</keyword>
<evidence type="ECO:0000256" key="8">
    <source>
        <dbReference type="ARBA" id="ARBA00022777"/>
    </source>
</evidence>
<keyword evidence="4" id="KW-0762">Sugar transport</keyword>
<dbReference type="GO" id="GO:0005886">
    <property type="term" value="C:plasma membrane"/>
    <property type="evidence" value="ECO:0007669"/>
    <property type="project" value="UniProtKB-SubCell"/>
</dbReference>
<evidence type="ECO:0000313" key="17">
    <source>
        <dbReference type="Proteomes" id="UP000199662"/>
    </source>
</evidence>
<evidence type="ECO:0000256" key="10">
    <source>
        <dbReference type="ARBA" id="ARBA00023136"/>
    </source>
</evidence>
<dbReference type="Pfam" id="PF00358">
    <property type="entry name" value="PTS_EIIA_1"/>
    <property type="match status" value="1"/>
</dbReference>
<sequence length="657" mass="70603">MDGDIKLAKPSKFIKILEALFMKKYVELAKSIVENVGGKDNVISLAHCYTRLRFKLRDEKKAATEVLKNTEGVVTVVQSGGQYQVVIGNEVGDVYDEIVRSQGIAGASSEAENAEPEQKMNVIDRFIDIVSGIFTPVLGMLAASGMIKGFTAMFVAFGFIGAKGGTYQILQTIGDGFFYFLPIFLGLTAARKFKMSEFSGMTIGAALVYPSLSAIIKGEALYNLFTGTIFASSVKLEFLGIPVILMNYASSVIPIIVAVYFGAKVERFLLKTIPTVIKGFMVPFFTILIVIPLTFIIIGPVSTWAGQLVGSAANGIFQLSPVLAGLFIGAFWQVFVMFGMHWGLIPIMLNNVSVQGFDPVVVTYFGASFAQIGVVLAILLKTKNKKLKSLCVPAFISGIFGVTEPAIYGITLPRKKMFIISCIGASIGGGLIAFFGVKLYMFGGLGIFGYPCFVDPVSNDISGMKFGIIASLAAFLIGFGLALPFYHDEKVAEKISAADNDGNKILEKEILTSPLIGEVKSLDEVPDEAFASGVLGKGIAIIPSEGRVTAPADGTITTVFPTGHALGLITDKGTEILIHIGIDTVKLNGQYFQAKVKQGDTVKCGQVLVEFDLEKIKAAGYSVMTPVVITNFQQYLDIIVTEKGNIDYKENLITVIA</sequence>
<dbReference type="FunFam" id="2.70.70.10:FF:000001">
    <property type="entry name" value="PTS system glucose-specific IIA component"/>
    <property type="match status" value="1"/>
</dbReference>
<dbReference type="FunFam" id="3.30.1360.60:FF:000001">
    <property type="entry name" value="PTS system glucose-specific IIBC component PtsG"/>
    <property type="match status" value="1"/>
</dbReference>
<dbReference type="GO" id="GO:0008982">
    <property type="term" value="F:protein-N(PI)-phosphohistidine-sugar phosphotransferase activity"/>
    <property type="evidence" value="ECO:0007669"/>
    <property type="project" value="InterPro"/>
</dbReference>
<dbReference type="InterPro" id="IPR011055">
    <property type="entry name" value="Dup_hybrid_motif"/>
</dbReference>
<gene>
    <name evidence="16" type="ORF">SAMN05660742_101251</name>
</gene>
<evidence type="ECO:0000313" key="16">
    <source>
        <dbReference type="EMBL" id="SEI85834.1"/>
    </source>
</evidence>
<feature type="transmembrane region" description="Helical" evidence="12">
    <location>
        <begin position="167"/>
        <end position="186"/>
    </location>
</feature>
<dbReference type="InterPro" id="IPR003352">
    <property type="entry name" value="PTS_EIIC"/>
</dbReference>
<feature type="domain" description="PTS EIIC type-1" evidence="15">
    <location>
        <begin position="128"/>
        <end position="499"/>
    </location>
</feature>
<dbReference type="NCBIfam" id="TIGR01995">
    <property type="entry name" value="PTS-II-ABC-beta"/>
    <property type="match status" value="1"/>
</dbReference>
<dbReference type="STRING" id="84035.SAMN05660742_101251"/>
<dbReference type="InterPro" id="IPR011297">
    <property type="entry name" value="PTS_IIABC_b_glu"/>
</dbReference>
<evidence type="ECO:0000259" key="15">
    <source>
        <dbReference type="PROSITE" id="PS51103"/>
    </source>
</evidence>
<dbReference type="GO" id="GO:0016301">
    <property type="term" value="F:kinase activity"/>
    <property type="evidence" value="ECO:0007669"/>
    <property type="project" value="UniProtKB-KW"/>
</dbReference>
<feature type="active site" description="Phosphocysteine intermediate; for EIIB activity" evidence="11">
    <location>
        <position position="48"/>
    </location>
</feature>
<reference evidence="16 17" key="1">
    <citation type="submission" date="2016-10" db="EMBL/GenBank/DDBJ databases">
        <authorList>
            <person name="de Groot N.N."/>
        </authorList>
    </citation>
    <scope>NUCLEOTIDE SEQUENCE [LARGE SCALE GENOMIC DNA]</scope>
    <source>
        <strain evidence="16 17">DSM 2179</strain>
    </source>
</reference>
<evidence type="ECO:0000256" key="2">
    <source>
        <dbReference type="ARBA" id="ARBA00022448"/>
    </source>
</evidence>
<keyword evidence="7 12" id="KW-0812">Transmembrane</keyword>
<comment type="subcellular location">
    <subcellularLocation>
        <location evidence="1">Cell membrane</location>
        <topology evidence="1">Multi-pass membrane protein</topology>
    </subcellularLocation>
</comment>
<keyword evidence="6" id="KW-0598">Phosphotransferase system</keyword>
<feature type="transmembrane region" description="Helical" evidence="12">
    <location>
        <begin position="238"/>
        <end position="261"/>
    </location>
</feature>
<dbReference type="SUPFAM" id="SSF51261">
    <property type="entry name" value="Duplicated hybrid motif"/>
    <property type="match status" value="1"/>
</dbReference>
<dbReference type="PROSITE" id="PS51093">
    <property type="entry name" value="PTS_EIIA_TYPE_1"/>
    <property type="match status" value="1"/>
</dbReference>
<dbReference type="Pfam" id="PF02378">
    <property type="entry name" value="PTS_EIIC"/>
    <property type="match status" value="1"/>
</dbReference>
<feature type="transmembrane region" description="Helical" evidence="12">
    <location>
        <begin position="198"/>
        <end position="218"/>
    </location>
</feature>
<keyword evidence="8" id="KW-0418">Kinase</keyword>
<dbReference type="GO" id="GO:0009401">
    <property type="term" value="P:phosphoenolpyruvate-dependent sugar phosphotransferase system"/>
    <property type="evidence" value="ECO:0007669"/>
    <property type="project" value="UniProtKB-KW"/>
</dbReference>
<dbReference type="InterPro" id="IPR001996">
    <property type="entry name" value="PTS_IIB_1"/>
</dbReference>
<dbReference type="SUPFAM" id="SSF55604">
    <property type="entry name" value="Glucose permease domain IIB"/>
    <property type="match status" value="1"/>
</dbReference>
<dbReference type="InterPro" id="IPR036878">
    <property type="entry name" value="Glu_permease_IIB"/>
</dbReference>
<proteinExistence type="predicted"/>
<organism evidence="16 17">
    <name type="scientific">Propionispira arboris</name>
    <dbReference type="NCBI Taxonomy" id="84035"/>
    <lineage>
        <taxon>Bacteria</taxon>
        <taxon>Bacillati</taxon>
        <taxon>Bacillota</taxon>
        <taxon>Negativicutes</taxon>
        <taxon>Selenomonadales</taxon>
        <taxon>Selenomonadaceae</taxon>
        <taxon>Propionispira</taxon>
    </lineage>
</organism>
<dbReference type="CDD" id="cd00212">
    <property type="entry name" value="PTS_IIB_glc"/>
    <property type="match status" value="1"/>
</dbReference>
<dbReference type="NCBIfam" id="TIGR00830">
    <property type="entry name" value="PTBA"/>
    <property type="match status" value="1"/>
</dbReference>
<dbReference type="GO" id="GO:0015771">
    <property type="term" value="P:trehalose transport"/>
    <property type="evidence" value="ECO:0007669"/>
    <property type="project" value="TreeGrafter"/>
</dbReference>
<evidence type="ECO:0000256" key="12">
    <source>
        <dbReference type="SAM" id="Phobius"/>
    </source>
</evidence>
<feature type="transmembrane region" description="Helical" evidence="12">
    <location>
        <begin position="466"/>
        <end position="486"/>
    </location>
</feature>
<dbReference type="PROSITE" id="PS51103">
    <property type="entry name" value="PTS_EIIC_TYPE_1"/>
    <property type="match status" value="1"/>
</dbReference>
<evidence type="ECO:0000259" key="13">
    <source>
        <dbReference type="PROSITE" id="PS51093"/>
    </source>
</evidence>
<evidence type="ECO:0000256" key="7">
    <source>
        <dbReference type="ARBA" id="ARBA00022692"/>
    </source>
</evidence>
<dbReference type="InterPro" id="IPR013013">
    <property type="entry name" value="PTS_EIIC_1"/>
</dbReference>
<feature type="transmembrane region" description="Helical" evidence="12">
    <location>
        <begin position="392"/>
        <end position="411"/>
    </location>
</feature>
<evidence type="ECO:0000256" key="3">
    <source>
        <dbReference type="ARBA" id="ARBA00022475"/>
    </source>
</evidence>
<protein>
    <recommendedName>
        <fullName evidence="18">PTS system, beta-glucosides-specific IIC component</fullName>
    </recommendedName>
</protein>
<evidence type="ECO:0000259" key="14">
    <source>
        <dbReference type="PROSITE" id="PS51098"/>
    </source>
</evidence>
<dbReference type="InterPro" id="IPR050558">
    <property type="entry name" value="PTS_Sugar-Specific_Components"/>
</dbReference>
<dbReference type="AlphaFoldDB" id="A0A1H6U5M7"/>
<evidence type="ECO:0000256" key="1">
    <source>
        <dbReference type="ARBA" id="ARBA00004651"/>
    </source>
</evidence>
<feature type="domain" description="PTS EIIA type-1" evidence="13">
    <location>
        <begin position="527"/>
        <end position="631"/>
    </location>
</feature>
<keyword evidence="9 12" id="KW-1133">Transmembrane helix</keyword>
<feature type="transmembrane region" description="Helical" evidence="12">
    <location>
        <begin position="322"/>
        <end position="349"/>
    </location>
</feature>
<feature type="transmembrane region" description="Helical" evidence="12">
    <location>
        <begin position="361"/>
        <end position="380"/>
    </location>
</feature>
<feature type="transmembrane region" description="Helical" evidence="12">
    <location>
        <begin position="282"/>
        <end position="302"/>
    </location>
</feature>
<dbReference type="Gene3D" id="2.70.70.10">
    <property type="entry name" value="Glucose Permease (Domain IIA)"/>
    <property type="match status" value="1"/>
</dbReference>
<evidence type="ECO:0000256" key="9">
    <source>
        <dbReference type="ARBA" id="ARBA00022989"/>
    </source>
</evidence>
<dbReference type="PROSITE" id="PS00371">
    <property type="entry name" value="PTS_EIIA_TYPE_1_HIS"/>
    <property type="match status" value="1"/>
</dbReference>
<keyword evidence="10 12" id="KW-0472">Membrane</keyword>
<dbReference type="CDD" id="cd00210">
    <property type="entry name" value="PTS_IIA_glc"/>
    <property type="match status" value="1"/>
</dbReference>
<dbReference type="PANTHER" id="PTHR30175">
    <property type="entry name" value="PHOSPHOTRANSFERASE SYSTEM TRANSPORT PROTEIN"/>
    <property type="match status" value="1"/>
</dbReference>
<accession>A0A1H6U5M7</accession>
<evidence type="ECO:0000256" key="11">
    <source>
        <dbReference type="PROSITE-ProRule" id="PRU00421"/>
    </source>
</evidence>
<dbReference type="GO" id="GO:0090589">
    <property type="term" value="F:protein-phosphocysteine-trehalose phosphotransferase system transporter activity"/>
    <property type="evidence" value="ECO:0007669"/>
    <property type="project" value="TreeGrafter"/>
</dbReference>
<keyword evidence="2" id="KW-0813">Transport</keyword>